<reference evidence="3 4" key="2">
    <citation type="submission" date="2024-07" db="EMBL/GenBank/DDBJ databases">
        <authorList>
            <person name="Akdeniz Z."/>
        </authorList>
    </citation>
    <scope>NUCLEOTIDE SEQUENCE [LARGE SCALE GENOMIC DNA]</scope>
</reference>
<feature type="compositionally biased region" description="Basic residues" evidence="1">
    <location>
        <begin position="113"/>
        <end position="125"/>
    </location>
</feature>
<dbReference type="EMBL" id="CAXDID020000246">
    <property type="protein sequence ID" value="CAL6063522.1"/>
    <property type="molecule type" value="Genomic_DNA"/>
</dbReference>
<evidence type="ECO:0000313" key="2">
    <source>
        <dbReference type="EMBL" id="CAI9939601.1"/>
    </source>
</evidence>
<proteinExistence type="predicted"/>
<feature type="region of interest" description="Disordered" evidence="1">
    <location>
        <begin position="113"/>
        <end position="133"/>
    </location>
</feature>
<reference evidence="2" key="1">
    <citation type="submission" date="2023-06" db="EMBL/GenBank/DDBJ databases">
        <authorList>
            <person name="Kurt Z."/>
        </authorList>
    </citation>
    <scope>NUCLEOTIDE SEQUENCE</scope>
</reference>
<dbReference type="AlphaFoldDB" id="A0AA86PIE2"/>
<dbReference type="Proteomes" id="UP001642409">
    <property type="component" value="Unassembled WGS sequence"/>
</dbReference>
<protein>
    <submittedName>
        <fullName evidence="3">Hypothetical_protein</fullName>
    </submittedName>
</protein>
<sequence>MKKLKVLRVYNNFVSDDHLNSTQIRIRKIGQRRYNISEQKEPSEEELRKANKLRKIEGPNIYLKQQIKNKRKMYLSKFNSFKQEINAITNQLSNLSQKSKITANHFKRHSQNRIQTKRQGTHVKVSRSSSPRT</sequence>
<accession>A0AA86PIE2</accession>
<evidence type="ECO:0000256" key="1">
    <source>
        <dbReference type="SAM" id="MobiDB-lite"/>
    </source>
</evidence>
<dbReference type="EMBL" id="CATOUU010000666">
    <property type="protein sequence ID" value="CAI9939601.1"/>
    <property type="molecule type" value="Genomic_DNA"/>
</dbReference>
<evidence type="ECO:0000313" key="3">
    <source>
        <dbReference type="EMBL" id="CAL6063522.1"/>
    </source>
</evidence>
<name>A0AA86PIE2_9EUKA</name>
<keyword evidence="4" id="KW-1185">Reference proteome</keyword>
<gene>
    <name evidence="2" type="ORF">HINF_LOCUS27246</name>
    <name evidence="3" type="ORF">HINF_LOCUS50914</name>
</gene>
<comment type="caution">
    <text evidence="2">The sequence shown here is derived from an EMBL/GenBank/DDBJ whole genome shotgun (WGS) entry which is preliminary data.</text>
</comment>
<evidence type="ECO:0000313" key="4">
    <source>
        <dbReference type="Proteomes" id="UP001642409"/>
    </source>
</evidence>
<organism evidence="2">
    <name type="scientific">Hexamita inflata</name>
    <dbReference type="NCBI Taxonomy" id="28002"/>
    <lineage>
        <taxon>Eukaryota</taxon>
        <taxon>Metamonada</taxon>
        <taxon>Diplomonadida</taxon>
        <taxon>Hexamitidae</taxon>
        <taxon>Hexamitinae</taxon>
        <taxon>Hexamita</taxon>
    </lineage>
</organism>